<protein>
    <recommendedName>
        <fullName evidence="1">PPM-type phosphatase domain-containing protein</fullName>
    </recommendedName>
</protein>
<evidence type="ECO:0000313" key="2">
    <source>
        <dbReference type="EMBL" id="KIL68447.1"/>
    </source>
</evidence>
<dbReference type="Gene3D" id="3.60.40.10">
    <property type="entry name" value="PPM-type phosphatase domain"/>
    <property type="match status" value="1"/>
</dbReference>
<name>A0A0C2X2S6_AMAMK</name>
<proteinExistence type="predicted"/>
<dbReference type="STRING" id="946122.A0A0C2X2S6"/>
<dbReference type="Pfam" id="PF00481">
    <property type="entry name" value="PP2C"/>
    <property type="match status" value="1"/>
</dbReference>
<evidence type="ECO:0000313" key="3">
    <source>
        <dbReference type="Proteomes" id="UP000054549"/>
    </source>
</evidence>
<dbReference type="InParanoid" id="A0A0C2X2S6"/>
<organism evidence="2 3">
    <name type="scientific">Amanita muscaria (strain Koide BX008)</name>
    <dbReference type="NCBI Taxonomy" id="946122"/>
    <lineage>
        <taxon>Eukaryota</taxon>
        <taxon>Fungi</taxon>
        <taxon>Dikarya</taxon>
        <taxon>Basidiomycota</taxon>
        <taxon>Agaricomycotina</taxon>
        <taxon>Agaricomycetes</taxon>
        <taxon>Agaricomycetidae</taxon>
        <taxon>Agaricales</taxon>
        <taxon>Pluteineae</taxon>
        <taxon>Amanitaceae</taxon>
        <taxon>Amanita</taxon>
    </lineage>
</organism>
<dbReference type="InterPro" id="IPR015655">
    <property type="entry name" value="PP2C"/>
</dbReference>
<dbReference type="OrthoDB" id="420076at2759"/>
<dbReference type="PANTHER" id="PTHR13832">
    <property type="entry name" value="PROTEIN PHOSPHATASE 2C"/>
    <property type="match status" value="1"/>
</dbReference>
<dbReference type="SUPFAM" id="SSF81606">
    <property type="entry name" value="PP2C-like"/>
    <property type="match status" value="1"/>
</dbReference>
<dbReference type="GO" id="GO:0004741">
    <property type="term" value="F:[pyruvate dehydrogenase (acetyl-transferring)]-phosphatase activity"/>
    <property type="evidence" value="ECO:0007669"/>
    <property type="project" value="TreeGrafter"/>
</dbReference>
<gene>
    <name evidence="2" type="ORF">M378DRAFT_21950</name>
</gene>
<sequence>MFSRLAFSLRNAAIANGRLISYRGPILLAVAGAVAYTSHTHKFIHADTPSDDQDDQDDLERRRADMVAPGGREEFALTENNSVYYPKGWAGISRHDYNSVPVSPVGEEHASFIYCSLPTHDWAFFGVFDGHNGAHTSTYLADNLVHDMAGSLADLYSSYIPSSVVGTSTPPSSIRPFPPALLIDTAIKDTFLRLDSELINDAATQALSSPSKDISKNYLAPAISGSFALTAFFESDTRLLRVARTGRSHAVLGRKVPSSSGERHVYESHSLTSDRIVQSSTEIQQLDEPGTVKTSGTLAVRNMLGGAITRAFGDGVFKWDAPTRQKLQERGLCHDLPASIAPNATAEPEIVTTKVQAGDFVIMATHGFWECITDEEAVGLVGLWLEKNKVTDSPGMYWDEELEIYIETGFRQPDDLSERRVERERLPVKLGPDTTAMYNQWKTKKKFINIDSNVAVHLSRNALGGADRDLTAALLNMYHPYAEQFRDDITIHVVFFE</sequence>
<keyword evidence="3" id="KW-1185">Reference proteome</keyword>
<dbReference type="SMART" id="SM00332">
    <property type="entry name" value="PP2Cc"/>
    <property type="match status" value="1"/>
</dbReference>
<dbReference type="PROSITE" id="PS51746">
    <property type="entry name" value="PPM_2"/>
    <property type="match status" value="1"/>
</dbReference>
<dbReference type="HOGENOM" id="CLU_021928_1_0_1"/>
<dbReference type="GO" id="GO:0005739">
    <property type="term" value="C:mitochondrion"/>
    <property type="evidence" value="ECO:0007669"/>
    <property type="project" value="TreeGrafter"/>
</dbReference>
<dbReference type="InterPro" id="IPR001932">
    <property type="entry name" value="PPM-type_phosphatase-like_dom"/>
</dbReference>
<dbReference type="CDD" id="cd00143">
    <property type="entry name" value="PP2Cc"/>
    <property type="match status" value="1"/>
</dbReference>
<dbReference type="AlphaFoldDB" id="A0A0C2X2S6"/>
<evidence type="ECO:0000259" key="1">
    <source>
        <dbReference type="PROSITE" id="PS51746"/>
    </source>
</evidence>
<dbReference type="PANTHER" id="PTHR13832:SF792">
    <property type="entry name" value="GM14286P"/>
    <property type="match status" value="1"/>
</dbReference>
<reference evidence="2 3" key="1">
    <citation type="submission" date="2014-04" db="EMBL/GenBank/DDBJ databases">
        <title>Evolutionary Origins and Diversification of the Mycorrhizal Mutualists.</title>
        <authorList>
            <consortium name="DOE Joint Genome Institute"/>
            <consortium name="Mycorrhizal Genomics Consortium"/>
            <person name="Kohler A."/>
            <person name="Kuo A."/>
            <person name="Nagy L.G."/>
            <person name="Floudas D."/>
            <person name="Copeland A."/>
            <person name="Barry K.W."/>
            <person name="Cichocki N."/>
            <person name="Veneault-Fourrey C."/>
            <person name="LaButti K."/>
            <person name="Lindquist E.A."/>
            <person name="Lipzen A."/>
            <person name="Lundell T."/>
            <person name="Morin E."/>
            <person name="Murat C."/>
            <person name="Riley R."/>
            <person name="Ohm R."/>
            <person name="Sun H."/>
            <person name="Tunlid A."/>
            <person name="Henrissat B."/>
            <person name="Grigoriev I.V."/>
            <person name="Hibbett D.S."/>
            <person name="Martin F."/>
        </authorList>
    </citation>
    <scope>NUCLEOTIDE SEQUENCE [LARGE SCALE GENOMIC DNA]</scope>
    <source>
        <strain evidence="2 3">Koide BX008</strain>
    </source>
</reference>
<dbReference type="EMBL" id="KN818228">
    <property type="protein sequence ID" value="KIL68447.1"/>
    <property type="molecule type" value="Genomic_DNA"/>
</dbReference>
<accession>A0A0C2X2S6</accession>
<dbReference type="InterPro" id="IPR036457">
    <property type="entry name" value="PPM-type-like_dom_sf"/>
</dbReference>
<feature type="domain" description="PPM-type phosphatase" evidence="1">
    <location>
        <begin position="94"/>
        <end position="496"/>
    </location>
</feature>
<dbReference type="Proteomes" id="UP000054549">
    <property type="component" value="Unassembled WGS sequence"/>
</dbReference>